<evidence type="ECO:0000313" key="3">
    <source>
        <dbReference type="EMBL" id="ERL95955.1"/>
    </source>
</evidence>
<dbReference type="GO" id="GO:0004056">
    <property type="term" value="F:argininosuccinate lyase activity"/>
    <property type="evidence" value="ECO:0007669"/>
    <property type="project" value="InterPro"/>
</dbReference>
<feature type="domain" description="Fumarate lyase N-terminal" evidence="2">
    <location>
        <begin position="2"/>
        <end position="140"/>
    </location>
</feature>
<evidence type="ECO:0000256" key="1">
    <source>
        <dbReference type="ARBA" id="ARBA00010755"/>
    </source>
</evidence>
<reference evidence="3 4" key="1">
    <citation type="journal article" date="2013" name="Genome Biol.">
        <title>Draft genome of the mountain pine beetle, Dendroctonus ponderosae Hopkins, a major forest pest.</title>
        <authorList>
            <person name="Keeling C.I."/>
            <person name="Yuen M.M."/>
            <person name="Liao N.Y."/>
            <person name="Docking T.R."/>
            <person name="Chan S.K."/>
            <person name="Taylor G.A."/>
            <person name="Palmquist D.L."/>
            <person name="Jackman S.D."/>
            <person name="Nguyen A."/>
            <person name="Li M."/>
            <person name="Henderson H."/>
            <person name="Janes J.K."/>
            <person name="Zhao Y."/>
            <person name="Pandoh P."/>
            <person name="Moore R."/>
            <person name="Sperling F.A."/>
            <person name="Huber D.P."/>
            <person name="Birol I."/>
            <person name="Jones S.J."/>
            <person name="Bohlmann J."/>
        </authorList>
    </citation>
    <scope>NUCLEOTIDE SEQUENCE</scope>
</reference>
<sequence length="142" mass="16533">MYAEDIEGSKAYAHALQNINLLTEDEEAQICQGLDKIRIEWDNTEFVTLSEDEDIHSSNERRLKELIGEPATKLHVGRSRNDQVVTDMKLWMKTNLAVLRKAVEELIHVIVKRALQEIDVIMPGYTHLQRAQPVRWSHYLLR</sequence>
<dbReference type="PRINTS" id="PR00149">
    <property type="entry name" value="FUMRATELYASE"/>
</dbReference>
<proteinExistence type="inferred from homology"/>
<evidence type="ECO:0000313" key="4">
    <source>
        <dbReference type="Proteomes" id="UP000030742"/>
    </source>
</evidence>
<gene>
    <name evidence="3" type="ORF">D910_00684</name>
</gene>
<comment type="similarity">
    <text evidence="1">Belongs to the lyase 1 family. Argininosuccinate lyase subfamily.</text>
</comment>
<dbReference type="STRING" id="77166.U4V008"/>
<dbReference type="PRINTS" id="PR00145">
    <property type="entry name" value="ARGSUCLYASE"/>
</dbReference>
<organism evidence="3 4">
    <name type="scientific">Dendroctonus ponderosae</name>
    <name type="common">Mountain pine beetle</name>
    <dbReference type="NCBI Taxonomy" id="77166"/>
    <lineage>
        <taxon>Eukaryota</taxon>
        <taxon>Metazoa</taxon>
        <taxon>Ecdysozoa</taxon>
        <taxon>Arthropoda</taxon>
        <taxon>Hexapoda</taxon>
        <taxon>Insecta</taxon>
        <taxon>Pterygota</taxon>
        <taxon>Neoptera</taxon>
        <taxon>Endopterygota</taxon>
        <taxon>Coleoptera</taxon>
        <taxon>Polyphaga</taxon>
        <taxon>Cucujiformia</taxon>
        <taxon>Curculionidae</taxon>
        <taxon>Scolytinae</taxon>
        <taxon>Dendroctonus</taxon>
    </lineage>
</organism>
<dbReference type="Gene3D" id="1.20.200.10">
    <property type="entry name" value="Fumarase/aspartase (Central domain)"/>
    <property type="match status" value="1"/>
</dbReference>
<dbReference type="FunFam" id="1.10.275.10:FF:000002">
    <property type="entry name" value="Argininosuccinate lyase"/>
    <property type="match status" value="1"/>
</dbReference>
<dbReference type="InterPro" id="IPR009049">
    <property type="entry name" value="Argininosuccinate_lyase"/>
</dbReference>
<dbReference type="Pfam" id="PF00206">
    <property type="entry name" value="Lyase_1"/>
    <property type="match status" value="1"/>
</dbReference>
<dbReference type="InterPro" id="IPR008948">
    <property type="entry name" value="L-Aspartase-like"/>
</dbReference>
<dbReference type="InterPro" id="IPR024083">
    <property type="entry name" value="Fumarase/histidase_N"/>
</dbReference>
<dbReference type="Gene3D" id="1.10.275.10">
    <property type="entry name" value="Fumarase/aspartase (N-terminal domain)"/>
    <property type="match status" value="1"/>
</dbReference>
<dbReference type="PANTHER" id="PTHR43814:SF1">
    <property type="entry name" value="ARGININOSUCCINATE LYASE"/>
    <property type="match status" value="1"/>
</dbReference>
<dbReference type="OrthoDB" id="2561043at2759"/>
<dbReference type="GO" id="GO:0042450">
    <property type="term" value="P:L-arginine biosynthetic process via ornithine"/>
    <property type="evidence" value="ECO:0007669"/>
    <property type="project" value="InterPro"/>
</dbReference>
<dbReference type="GO" id="GO:0005829">
    <property type="term" value="C:cytosol"/>
    <property type="evidence" value="ECO:0007669"/>
    <property type="project" value="TreeGrafter"/>
</dbReference>
<dbReference type="Proteomes" id="UP000030742">
    <property type="component" value="Unassembled WGS sequence"/>
</dbReference>
<dbReference type="InterPro" id="IPR000362">
    <property type="entry name" value="Fumarate_lyase_fam"/>
</dbReference>
<dbReference type="InterPro" id="IPR022761">
    <property type="entry name" value="Fumarate_lyase_N"/>
</dbReference>
<dbReference type="AlphaFoldDB" id="U4V008"/>
<dbReference type="PANTHER" id="PTHR43814">
    <property type="entry name" value="ARGININOSUCCINATE LYASE"/>
    <property type="match status" value="1"/>
</dbReference>
<name>U4V008_DENPD</name>
<accession>U4V008</accession>
<dbReference type="EMBL" id="KI208936">
    <property type="protein sequence ID" value="ERL95955.1"/>
    <property type="molecule type" value="Genomic_DNA"/>
</dbReference>
<evidence type="ECO:0000259" key="2">
    <source>
        <dbReference type="Pfam" id="PF00206"/>
    </source>
</evidence>
<dbReference type="SUPFAM" id="SSF48557">
    <property type="entry name" value="L-aspartase-like"/>
    <property type="match status" value="1"/>
</dbReference>
<protein>
    <recommendedName>
        <fullName evidence="2">Fumarate lyase N-terminal domain-containing protein</fullName>
    </recommendedName>
</protein>